<dbReference type="Pfam" id="PF00071">
    <property type="entry name" value="Ras"/>
    <property type="match status" value="1"/>
</dbReference>
<accession>A0ABR2VQ94</accession>
<dbReference type="InterPro" id="IPR001806">
    <property type="entry name" value="Small_GTPase"/>
</dbReference>
<dbReference type="SMART" id="SM00174">
    <property type="entry name" value="RHO"/>
    <property type="match status" value="1"/>
</dbReference>
<comment type="caution">
    <text evidence="4">The sequence shown here is derived from an EMBL/GenBank/DDBJ whole genome shotgun (WGS) entry which is preliminary data.</text>
</comment>
<keyword evidence="2" id="KW-0342">GTP-binding</keyword>
<evidence type="ECO:0000256" key="2">
    <source>
        <dbReference type="ARBA" id="ARBA00023134"/>
    </source>
</evidence>
<name>A0ABR2VQ94_9FUNG</name>
<protein>
    <submittedName>
        <fullName evidence="4">Uncharacterized protein</fullName>
    </submittedName>
</protein>
<dbReference type="Proteomes" id="UP001479436">
    <property type="component" value="Unassembled WGS sequence"/>
</dbReference>
<dbReference type="CDD" id="cd00876">
    <property type="entry name" value="Ras"/>
    <property type="match status" value="1"/>
</dbReference>
<feature type="compositionally biased region" description="Basic and acidic residues" evidence="3">
    <location>
        <begin position="186"/>
        <end position="201"/>
    </location>
</feature>
<dbReference type="PRINTS" id="PR00449">
    <property type="entry name" value="RASTRNSFRMNG"/>
</dbReference>
<feature type="region of interest" description="Disordered" evidence="3">
    <location>
        <begin position="176"/>
        <end position="207"/>
    </location>
</feature>
<evidence type="ECO:0000256" key="1">
    <source>
        <dbReference type="ARBA" id="ARBA00022741"/>
    </source>
</evidence>
<dbReference type="PROSITE" id="PS51420">
    <property type="entry name" value="RHO"/>
    <property type="match status" value="1"/>
</dbReference>
<keyword evidence="1" id="KW-0547">Nucleotide-binding</keyword>
<sequence length="207" mass="23121">MLPATKYSVVILGGGGVGKSAITLNFVRKQFVEEYDPTIEDCYCKTLIVDGVEYNLDITDTAGQEEYRGLFGDKFMRQGDGFICVYSINSKDSLEELEAIVHQIYRAKEGDPCPIIIVGNKCDLEEQRQVSLDQGKAFAKQSNALFLETSAKTRINIEETFDLIVKEIRRQTQVSPAVKQSTKASADPKHSSDAYDKDENTRCCIVQ</sequence>
<dbReference type="SUPFAM" id="SSF52540">
    <property type="entry name" value="P-loop containing nucleoside triphosphate hydrolases"/>
    <property type="match status" value="1"/>
</dbReference>
<gene>
    <name evidence="4" type="ORF">K7432_013844</name>
</gene>
<proteinExistence type="predicted"/>
<evidence type="ECO:0000313" key="4">
    <source>
        <dbReference type="EMBL" id="KAK9693596.1"/>
    </source>
</evidence>
<dbReference type="InterPro" id="IPR027417">
    <property type="entry name" value="P-loop_NTPase"/>
</dbReference>
<keyword evidence="5" id="KW-1185">Reference proteome</keyword>
<dbReference type="NCBIfam" id="TIGR00231">
    <property type="entry name" value="small_GTP"/>
    <property type="match status" value="1"/>
</dbReference>
<dbReference type="PROSITE" id="PS51419">
    <property type="entry name" value="RAB"/>
    <property type="match status" value="1"/>
</dbReference>
<dbReference type="SMART" id="SM00175">
    <property type="entry name" value="RAB"/>
    <property type="match status" value="1"/>
</dbReference>
<organism evidence="4 5">
    <name type="scientific">Basidiobolus ranarum</name>
    <dbReference type="NCBI Taxonomy" id="34480"/>
    <lineage>
        <taxon>Eukaryota</taxon>
        <taxon>Fungi</taxon>
        <taxon>Fungi incertae sedis</taxon>
        <taxon>Zoopagomycota</taxon>
        <taxon>Entomophthoromycotina</taxon>
        <taxon>Basidiobolomycetes</taxon>
        <taxon>Basidiobolales</taxon>
        <taxon>Basidiobolaceae</taxon>
        <taxon>Basidiobolus</taxon>
    </lineage>
</organism>
<dbReference type="PANTHER" id="PTHR24070">
    <property type="entry name" value="RAS, DI-RAS, AND RHEB FAMILY MEMBERS OF SMALL GTPASE SUPERFAMILY"/>
    <property type="match status" value="1"/>
</dbReference>
<reference evidence="4 5" key="1">
    <citation type="submission" date="2023-04" db="EMBL/GenBank/DDBJ databases">
        <title>Genome of Basidiobolus ranarum AG-B5.</title>
        <authorList>
            <person name="Stajich J.E."/>
            <person name="Carter-House D."/>
            <person name="Gryganskyi A."/>
        </authorList>
    </citation>
    <scope>NUCLEOTIDE SEQUENCE [LARGE SCALE GENOMIC DNA]</scope>
    <source>
        <strain evidence="4 5">AG-B5</strain>
    </source>
</reference>
<dbReference type="PROSITE" id="PS51421">
    <property type="entry name" value="RAS"/>
    <property type="match status" value="1"/>
</dbReference>
<dbReference type="SMART" id="SM00173">
    <property type="entry name" value="RAS"/>
    <property type="match status" value="1"/>
</dbReference>
<evidence type="ECO:0000313" key="5">
    <source>
        <dbReference type="Proteomes" id="UP001479436"/>
    </source>
</evidence>
<dbReference type="InterPro" id="IPR020849">
    <property type="entry name" value="Small_GTPase_Ras-type"/>
</dbReference>
<dbReference type="Gene3D" id="3.40.50.300">
    <property type="entry name" value="P-loop containing nucleotide triphosphate hydrolases"/>
    <property type="match status" value="1"/>
</dbReference>
<evidence type="ECO:0000256" key="3">
    <source>
        <dbReference type="SAM" id="MobiDB-lite"/>
    </source>
</evidence>
<dbReference type="EMBL" id="JASJQH010008312">
    <property type="protein sequence ID" value="KAK9693596.1"/>
    <property type="molecule type" value="Genomic_DNA"/>
</dbReference>
<dbReference type="InterPro" id="IPR005225">
    <property type="entry name" value="Small_GTP-bd"/>
</dbReference>